<accession>A0A3Q3WQH2</accession>
<dbReference type="SMART" id="SM00408">
    <property type="entry name" value="IGc2"/>
    <property type="match status" value="3"/>
</dbReference>
<evidence type="ECO:0000313" key="5">
    <source>
        <dbReference type="Proteomes" id="UP000261620"/>
    </source>
</evidence>
<feature type="domain" description="Ig-like" evidence="3">
    <location>
        <begin position="104"/>
        <end position="157"/>
    </location>
</feature>
<keyword evidence="1" id="KW-0732">Signal</keyword>
<dbReference type="SMART" id="SM00409">
    <property type="entry name" value="IG"/>
    <property type="match status" value="3"/>
</dbReference>
<evidence type="ECO:0000313" key="4">
    <source>
        <dbReference type="Ensembl" id="ENSMMOP00000011299.1"/>
    </source>
</evidence>
<dbReference type="PANTHER" id="PTHR11481:SF112">
    <property type="entry name" value="FC RECEPTOR-LIKE PROTEIN 4-RELATED"/>
    <property type="match status" value="1"/>
</dbReference>
<reference evidence="4" key="2">
    <citation type="submission" date="2025-09" db="UniProtKB">
        <authorList>
            <consortium name="Ensembl"/>
        </authorList>
    </citation>
    <scope>IDENTIFICATION</scope>
</reference>
<dbReference type="GO" id="GO:0006955">
    <property type="term" value="P:immune response"/>
    <property type="evidence" value="ECO:0007669"/>
    <property type="project" value="TreeGrafter"/>
</dbReference>
<dbReference type="GO" id="GO:0009897">
    <property type="term" value="C:external side of plasma membrane"/>
    <property type="evidence" value="ECO:0007669"/>
    <property type="project" value="TreeGrafter"/>
</dbReference>
<dbReference type="InterPro" id="IPR003599">
    <property type="entry name" value="Ig_sub"/>
</dbReference>
<dbReference type="Pfam" id="PF13895">
    <property type="entry name" value="Ig_2"/>
    <property type="match status" value="2"/>
</dbReference>
<feature type="domain" description="Ig-like" evidence="3">
    <location>
        <begin position="19"/>
        <end position="94"/>
    </location>
</feature>
<proteinExistence type="predicted"/>
<dbReference type="PROSITE" id="PS50835">
    <property type="entry name" value="IG_LIKE"/>
    <property type="match status" value="3"/>
</dbReference>
<evidence type="ECO:0000256" key="1">
    <source>
        <dbReference type="ARBA" id="ARBA00022729"/>
    </source>
</evidence>
<evidence type="ECO:0000256" key="2">
    <source>
        <dbReference type="ARBA" id="ARBA00023157"/>
    </source>
</evidence>
<dbReference type="InterPro" id="IPR050488">
    <property type="entry name" value="Ig_Fc_receptor"/>
</dbReference>
<dbReference type="InterPro" id="IPR013783">
    <property type="entry name" value="Ig-like_fold"/>
</dbReference>
<name>A0A3Q3WQH2_MOLML</name>
<dbReference type="Gene3D" id="2.60.40.10">
    <property type="entry name" value="Immunoglobulins"/>
    <property type="match status" value="3"/>
</dbReference>
<dbReference type="Ensembl" id="ENSMMOT00000011495.1">
    <property type="protein sequence ID" value="ENSMMOP00000011299.1"/>
    <property type="gene ID" value="ENSMMOG00000008699.1"/>
</dbReference>
<keyword evidence="2" id="KW-1015">Disulfide bond</keyword>
<dbReference type="SUPFAM" id="SSF48726">
    <property type="entry name" value="Immunoglobulin"/>
    <property type="match status" value="3"/>
</dbReference>
<protein>
    <recommendedName>
        <fullName evidence="3">Ig-like domain-containing protein</fullName>
    </recommendedName>
</protein>
<keyword evidence="5" id="KW-1185">Reference proteome</keyword>
<dbReference type="InterPro" id="IPR003598">
    <property type="entry name" value="Ig_sub2"/>
</dbReference>
<dbReference type="InterPro" id="IPR036179">
    <property type="entry name" value="Ig-like_dom_sf"/>
</dbReference>
<feature type="domain" description="Ig-like" evidence="3">
    <location>
        <begin position="182"/>
        <end position="256"/>
    </location>
</feature>
<sequence length="332" mass="37719">RQKCKFRVLVLLLREKKSPISNLDMVFTGESVTFTCTIDVSSGWDFLWYHNGNDIQSTGSTYTINSINDHDRGEYHCQARRGKYPFYTEASNVKNLQVFALPKPSLKLLTPWTDVFENETLTFSCEVDDSDWMFSWYRNQDLNIARGTLLDGGTYECMGKRRKTMHETVRSDKRILHVSGKPKLLCSPSNSVMHTGDSVSFSCHINVSSGWEFLWYKDGTQLVESGNNHTILSVLTRNTGSYSCQTRRGRNVVFLSPQSQAVKLDVKVGVSPFGLCVYRAHIVKTQDDPEQSLYTCQGIRAGSPSYSEISDQFKTKNLREYNWALNVAGFSV</sequence>
<organism evidence="4 5">
    <name type="scientific">Mola mola</name>
    <name type="common">Ocean sunfish</name>
    <name type="synonym">Tetraodon mola</name>
    <dbReference type="NCBI Taxonomy" id="94237"/>
    <lineage>
        <taxon>Eukaryota</taxon>
        <taxon>Metazoa</taxon>
        <taxon>Chordata</taxon>
        <taxon>Craniata</taxon>
        <taxon>Vertebrata</taxon>
        <taxon>Euteleostomi</taxon>
        <taxon>Actinopterygii</taxon>
        <taxon>Neopterygii</taxon>
        <taxon>Teleostei</taxon>
        <taxon>Neoteleostei</taxon>
        <taxon>Acanthomorphata</taxon>
        <taxon>Eupercaria</taxon>
        <taxon>Tetraodontiformes</taxon>
        <taxon>Molidae</taxon>
        <taxon>Mola</taxon>
    </lineage>
</organism>
<dbReference type="AlphaFoldDB" id="A0A3Q3WQH2"/>
<dbReference type="GO" id="GO:0007166">
    <property type="term" value="P:cell surface receptor signaling pathway"/>
    <property type="evidence" value="ECO:0007669"/>
    <property type="project" value="TreeGrafter"/>
</dbReference>
<dbReference type="GO" id="GO:0004888">
    <property type="term" value="F:transmembrane signaling receptor activity"/>
    <property type="evidence" value="ECO:0007669"/>
    <property type="project" value="TreeGrafter"/>
</dbReference>
<dbReference type="Proteomes" id="UP000261620">
    <property type="component" value="Unplaced"/>
</dbReference>
<dbReference type="InterPro" id="IPR007110">
    <property type="entry name" value="Ig-like_dom"/>
</dbReference>
<reference evidence="4" key="1">
    <citation type="submission" date="2025-08" db="UniProtKB">
        <authorList>
            <consortium name="Ensembl"/>
        </authorList>
    </citation>
    <scope>IDENTIFICATION</scope>
</reference>
<dbReference type="PANTHER" id="PTHR11481">
    <property type="entry name" value="IMMUNOGLOBULIN FC RECEPTOR"/>
    <property type="match status" value="1"/>
</dbReference>
<evidence type="ECO:0000259" key="3">
    <source>
        <dbReference type="PROSITE" id="PS50835"/>
    </source>
</evidence>